<dbReference type="AlphaFoldDB" id="A0A4U6VHR4"/>
<sequence>MPMLGLLLMDGDVLLTSHAQIRCLNGQIRVARHRKWRTLRRIDHPRESFDGGRCGKLWWPKAAMRRAWMPHGGGYARGGGSGGAAPAELSAARRWRLAGQRGMRRMHDKETASSRKVTAKEEEAPAPTSLSPRQHGWPYLAGRGGPARGADGAQAQWRRHAEALRAGNGGCVGWAQRQSDGGSALRVEEERRANLAMAATRRHNGTMQRGTATAQATSLACWHGGGGYVRGWSNEEKSTCGDGLAV</sequence>
<reference evidence="2" key="1">
    <citation type="submission" date="2019-03" db="EMBL/GenBank/DDBJ databases">
        <title>WGS assembly of Setaria viridis.</title>
        <authorList>
            <person name="Huang P."/>
            <person name="Jenkins J."/>
            <person name="Grimwood J."/>
            <person name="Barry K."/>
            <person name="Healey A."/>
            <person name="Mamidi S."/>
            <person name="Sreedasyam A."/>
            <person name="Shu S."/>
            <person name="Feldman M."/>
            <person name="Wu J."/>
            <person name="Yu Y."/>
            <person name="Chen C."/>
            <person name="Johnson J."/>
            <person name="Rokhsar D."/>
            <person name="Baxter I."/>
            <person name="Schmutz J."/>
            <person name="Brutnell T."/>
            <person name="Kellogg E."/>
        </authorList>
    </citation>
    <scope>NUCLEOTIDE SEQUENCE [LARGE SCALE GENOMIC DNA]</scope>
</reference>
<dbReference type="Gramene" id="TKW27603">
    <property type="protein sequence ID" value="TKW27603"/>
    <property type="gene ID" value="SEVIR_3G267700v2"/>
</dbReference>
<organism evidence="2 3">
    <name type="scientific">Setaria viridis</name>
    <name type="common">Green bristlegrass</name>
    <name type="synonym">Setaria italica subsp. viridis</name>
    <dbReference type="NCBI Taxonomy" id="4556"/>
    <lineage>
        <taxon>Eukaryota</taxon>
        <taxon>Viridiplantae</taxon>
        <taxon>Streptophyta</taxon>
        <taxon>Embryophyta</taxon>
        <taxon>Tracheophyta</taxon>
        <taxon>Spermatophyta</taxon>
        <taxon>Magnoliopsida</taxon>
        <taxon>Liliopsida</taxon>
        <taxon>Poales</taxon>
        <taxon>Poaceae</taxon>
        <taxon>PACMAD clade</taxon>
        <taxon>Panicoideae</taxon>
        <taxon>Panicodae</taxon>
        <taxon>Paniceae</taxon>
        <taxon>Cenchrinae</taxon>
        <taxon>Setaria</taxon>
    </lineage>
</organism>
<feature type="region of interest" description="Disordered" evidence="1">
    <location>
        <begin position="100"/>
        <end position="139"/>
    </location>
</feature>
<proteinExistence type="predicted"/>
<name>A0A4U6VHR4_SETVI</name>
<keyword evidence="3" id="KW-1185">Reference proteome</keyword>
<accession>A0A4U6VHR4</accession>
<dbReference type="EMBL" id="CM016554">
    <property type="protein sequence ID" value="TKW27603.1"/>
    <property type="molecule type" value="Genomic_DNA"/>
</dbReference>
<evidence type="ECO:0000313" key="3">
    <source>
        <dbReference type="Proteomes" id="UP000298652"/>
    </source>
</evidence>
<evidence type="ECO:0000313" key="2">
    <source>
        <dbReference type="EMBL" id="TKW27603.1"/>
    </source>
</evidence>
<protein>
    <submittedName>
        <fullName evidence="2">Uncharacterized protein</fullName>
    </submittedName>
</protein>
<evidence type="ECO:0000256" key="1">
    <source>
        <dbReference type="SAM" id="MobiDB-lite"/>
    </source>
</evidence>
<dbReference type="Proteomes" id="UP000298652">
    <property type="component" value="Chromosome 3"/>
</dbReference>
<feature type="compositionally biased region" description="Basic and acidic residues" evidence="1">
    <location>
        <begin position="105"/>
        <end position="123"/>
    </location>
</feature>
<gene>
    <name evidence="2" type="ORF">SEVIR_3G267700v2</name>
</gene>